<reference evidence="1 2" key="1">
    <citation type="journal article" date="2019" name="Commun. Biol.">
        <title>The bagworm genome reveals a unique fibroin gene that provides high tensile strength.</title>
        <authorList>
            <person name="Kono N."/>
            <person name="Nakamura H."/>
            <person name="Ohtoshi R."/>
            <person name="Tomita M."/>
            <person name="Numata K."/>
            <person name="Arakawa K."/>
        </authorList>
    </citation>
    <scope>NUCLEOTIDE SEQUENCE [LARGE SCALE GENOMIC DNA]</scope>
</reference>
<accession>A0A4C1UNW6</accession>
<dbReference type="AlphaFoldDB" id="A0A4C1UNW6"/>
<name>A0A4C1UNW6_EUMVA</name>
<organism evidence="1 2">
    <name type="scientific">Eumeta variegata</name>
    <name type="common">Bagworm moth</name>
    <name type="synonym">Eumeta japonica</name>
    <dbReference type="NCBI Taxonomy" id="151549"/>
    <lineage>
        <taxon>Eukaryota</taxon>
        <taxon>Metazoa</taxon>
        <taxon>Ecdysozoa</taxon>
        <taxon>Arthropoda</taxon>
        <taxon>Hexapoda</taxon>
        <taxon>Insecta</taxon>
        <taxon>Pterygota</taxon>
        <taxon>Neoptera</taxon>
        <taxon>Endopterygota</taxon>
        <taxon>Lepidoptera</taxon>
        <taxon>Glossata</taxon>
        <taxon>Ditrysia</taxon>
        <taxon>Tineoidea</taxon>
        <taxon>Psychidae</taxon>
        <taxon>Oiketicinae</taxon>
        <taxon>Eumeta</taxon>
    </lineage>
</organism>
<dbReference type="Proteomes" id="UP000299102">
    <property type="component" value="Unassembled WGS sequence"/>
</dbReference>
<sequence length="294" mass="32955">MQCYARASAHPDKRERRGRGGLWETRRDIHVRFHLFLARERRHLDKERRRPHAETVKAYSFVRHVKMMTKCSGSGRPRNLLLSPASAATCRRCARAQPDRAGPLRFNHILIRKTNRSTYPGRGALNLSEESSVMATGAGKAHEMNIFINLPNARFMRVSDARSDVENAFARIVRAPGPRRPRRPATPPAILNASRKHAPTLAPYISHGFPLSNRASKCRKSARTRSCAAGVCALAAATRVRRHRARAPECAAGARTAPAPLTEHRARSSAESENATHFRLQLHYNHLITVLLNL</sequence>
<keyword evidence="2" id="KW-1185">Reference proteome</keyword>
<proteinExistence type="predicted"/>
<evidence type="ECO:0000313" key="2">
    <source>
        <dbReference type="Proteomes" id="UP000299102"/>
    </source>
</evidence>
<evidence type="ECO:0000313" key="1">
    <source>
        <dbReference type="EMBL" id="GBP28151.1"/>
    </source>
</evidence>
<gene>
    <name evidence="1" type="ORF">EVAR_76246_1</name>
</gene>
<dbReference type="EMBL" id="BGZK01000203">
    <property type="protein sequence ID" value="GBP28151.1"/>
    <property type="molecule type" value="Genomic_DNA"/>
</dbReference>
<protein>
    <submittedName>
        <fullName evidence="1">Uncharacterized protein</fullName>
    </submittedName>
</protein>
<comment type="caution">
    <text evidence="1">The sequence shown here is derived from an EMBL/GenBank/DDBJ whole genome shotgun (WGS) entry which is preliminary data.</text>
</comment>